<accession>A0A0F7L3R2</accession>
<dbReference type="EMBL" id="KR029585">
    <property type="protein sequence ID" value="AKH46580.1"/>
    <property type="molecule type" value="Genomic_DNA"/>
</dbReference>
<feature type="compositionally biased region" description="Polar residues" evidence="1">
    <location>
        <begin position="18"/>
        <end position="31"/>
    </location>
</feature>
<protein>
    <submittedName>
        <fullName evidence="2">Uncharacterized protein</fullName>
    </submittedName>
</protein>
<evidence type="ECO:0000313" key="2">
    <source>
        <dbReference type="EMBL" id="AKH46580.1"/>
    </source>
</evidence>
<reference evidence="2" key="2">
    <citation type="submission" date="2015-03" db="EMBL/GenBank/DDBJ databases">
        <authorList>
            <person name="Chow C.-E.T."/>
            <person name="Winget D.M."/>
            <person name="White R.A.III."/>
            <person name="Hallam S.J."/>
            <person name="Suttle C.A."/>
        </authorList>
    </citation>
    <scope>NUCLEOTIDE SEQUENCE</scope>
    <source>
        <strain evidence="2">Anoxic2_1</strain>
    </source>
</reference>
<feature type="compositionally biased region" description="Basic residues" evidence="1">
    <location>
        <begin position="43"/>
        <end position="53"/>
    </location>
</feature>
<name>A0A0F7L3R2_9VIRU</name>
<proteinExistence type="predicted"/>
<reference evidence="2" key="1">
    <citation type="journal article" date="2015" name="Front. Microbiol.">
        <title>Combining genomic sequencing methods to explore viral diversity and reveal potential virus-host interactions.</title>
        <authorList>
            <person name="Chow C.E."/>
            <person name="Winget D.M."/>
            <person name="White R.A.III."/>
            <person name="Hallam S.J."/>
            <person name="Suttle C.A."/>
        </authorList>
    </citation>
    <scope>NUCLEOTIDE SEQUENCE</scope>
    <source>
        <strain evidence="2">Anoxic2_1</strain>
    </source>
</reference>
<organism evidence="2">
    <name type="scientific">uncultured marine virus</name>
    <dbReference type="NCBI Taxonomy" id="186617"/>
    <lineage>
        <taxon>Viruses</taxon>
        <taxon>environmental samples</taxon>
    </lineage>
</organism>
<feature type="region of interest" description="Disordered" evidence="1">
    <location>
        <begin position="1"/>
        <end position="53"/>
    </location>
</feature>
<evidence type="ECO:0000256" key="1">
    <source>
        <dbReference type="SAM" id="MobiDB-lite"/>
    </source>
</evidence>
<sequence length="53" mass="5892">MLLVARTTLGSPRRASLGFSSASMSNCSTPDGPTWSDFDRSPTRKRRRMSTWA</sequence>